<keyword evidence="10" id="KW-0534">Nitrate assimilation</keyword>
<dbReference type="SUPFAM" id="SSF53706">
    <property type="entry name" value="Formate dehydrogenase/DMSO reductase, domains 1-3"/>
    <property type="match status" value="1"/>
</dbReference>
<gene>
    <name evidence="12" type="ORF">CJ301_13275</name>
</gene>
<evidence type="ECO:0000256" key="7">
    <source>
        <dbReference type="ARBA" id="ARBA00023002"/>
    </source>
</evidence>
<dbReference type="CDD" id="cd02754">
    <property type="entry name" value="MopB_Nitrate-R-NapA-like"/>
    <property type="match status" value="1"/>
</dbReference>
<dbReference type="PANTHER" id="PTHR43105:SF9">
    <property type="entry name" value="NADPH-FE(3+) OXIDOREDUCTASE SUBUNIT ALPHA"/>
    <property type="match status" value="1"/>
</dbReference>
<reference evidence="12 13" key="1">
    <citation type="submission" date="2017-08" db="EMBL/GenBank/DDBJ databases">
        <title>Draft Genome Sequence of Loktanella cinnabarina Strain XM1, Isolated from Coastal Surface Water.</title>
        <authorList>
            <person name="Ma R."/>
            <person name="Wang J."/>
            <person name="Wang Q."/>
            <person name="Ma Z."/>
            <person name="Li J."/>
            <person name="Chen L."/>
        </authorList>
    </citation>
    <scope>NUCLEOTIDE SEQUENCE [LARGE SCALE GENOMIC DNA]</scope>
    <source>
        <strain evidence="12 13">XM1</strain>
    </source>
</reference>
<dbReference type="Gene3D" id="2.20.25.90">
    <property type="entry name" value="ADC-like domains"/>
    <property type="match status" value="1"/>
</dbReference>
<keyword evidence="5" id="KW-0500">Molybdenum</keyword>
<dbReference type="GO" id="GO:0016020">
    <property type="term" value="C:membrane"/>
    <property type="evidence" value="ECO:0007669"/>
    <property type="project" value="TreeGrafter"/>
</dbReference>
<dbReference type="Pfam" id="PF00384">
    <property type="entry name" value="Molybdopterin"/>
    <property type="match status" value="1"/>
</dbReference>
<dbReference type="Pfam" id="PF01568">
    <property type="entry name" value="Molydop_binding"/>
    <property type="match status" value="1"/>
</dbReference>
<dbReference type="PROSITE" id="PS00551">
    <property type="entry name" value="MOLYBDOPTERIN_PROK_1"/>
    <property type="match status" value="1"/>
</dbReference>
<evidence type="ECO:0000256" key="1">
    <source>
        <dbReference type="ARBA" id="ARBA00001942"/>
    </source>
</evidence>
<name>A0A2G1MEE1_9RHOB</name>
<dbReference type="CDD" id="cd02791">
    <property type="entry name" value="MopB_CT_Nitrate-R-NapA-like"/>
    <property type="match status" value="1"/>
</dbReference>
<feature type="domain" description="4Fe-4S Mo/W bis-MGD-type" evidence="11">
    <location>
        <begin position="10"/>
        <end position="66"/>
    </location>
</feature>
<dbReference type="Gene3D" id="3.40.50.740">
    <property type="match status" value="1"/>
</dbReference>
<dbReference type="SMART" id="SM00926">
    <property type="entry name" value="Molybdop_Fe4S4"/>
    <property type="match status" value="1"/>
</dbReference>
<dbReference type="Gene3D" id="2.40.40.20">
    <property type="match status" value="1"/>
</dbReference>
<evidence type="ECO:0000256" key="8">
    <source>
        <dbReference type="ARBA" id="ARBA00023004"/>
    </source>
</evidence>
<evidence type="ECO:0000256" key="10">
    <source>
        <dbReference type="ARBA" id="ARBA00023063"/>
    </source>
</evidence>
<dbReference type="OrthoDB" id="9816402at2"/>
<evidence type="ECO:0000256" key="5">
    <source>
        <dbReference type="ARBA" id="ARBA00022505"/>
    </source>
</evidence>
<keyword evidence="13" id="KW-1185">Reference proteome</keyword>
<dbReference type="PROSITE" id="PS51669">
    <property type="entry name" value="4FE4S_MOW_BIS_MGD"/>
    <property type="match status" value="1"/>
</dbReference>
<dbReference type="AlphaFoldDB" id="A0A2G1MEE1"/>
<dbReference type="PANTHER" id="PTHR43105">
    <property type="entry name" value="RESPIRATORY NITRATE REDUCTASE"/>
    <property type="match status" value="1"/>
</dbReference>
<dbReference type="GO" id="GO:0043546">
    <property type="term" value="F:molybdopterin cofactor binding"/>
    <property type="evidence" value="ECO:0007669"/>
    <property type="project" value="InterPro"/>
</dbReference>
<comment type="caution">
    <text evidence="12">The sequence shown here is derived from an EMBL/GenBank/DDBJ whole genome shotgun (WGS) entry which is preliminary data.</text>
</comment>
<evidence type="ECO:0000256" key="3">
    <source>
        <dbReference type="ARBA" id="ARBA00008747"/>
    </source>
</evidence>
<dbReference type="InterPro" id="IPR009010">
    <property type="entry name" value="Asp_de-COase-like_dom_sf"/>
</dbReference>
<comment type="similarity">
    <text evidence="3">Belongs to the prokaryotic molybdopterin-containing oxidoreductase family. NasA/NapA/NarB subfamily.</text>
</comment>
<evidence type="ECO:0000313" key="12">
    <source>
        <dbReference type="EMBL" id="PHP27096.1"/>
    </source>
</evidence>
<dbReference type="InterPro" id="IPR041957">
    <property type="entry name" value="CT_Nitrate-R-NapA-like"/>
</dbReference>
<comment type="cofactor">
    <cofactor evidence="1">
        <name>Mo-bis(molybdopterin guanine dinucleotide)</name>
        <dbReference type="ChEBI" id="CHEBI:60539"/>
    </cofactor>
</comment>
<evidence type="ECO:0000259" key="11">
    <source>
        <dbReference type="PROSITE" id="PS51669"/>
    </source>
</evidence>
<accession>A0A2G1MEE1</accession>
<dbReference type="Pfam" id="PF04324">
    <property type="entry name" value="Fer2_BFD"/>
    <property type="match status" value="1"/>
</dbReference>
<dbReference type="Gene3D" id="3.40.228.10">
    <property type="entry name" value="Dimethylsulfoxide Reductase, domain 2"/>
    <property type="match status" value="1"/>
</dbReference>
<keyword evidence="6" id="KW-0479">Metal-binding</keyword>
<evidence type="ECO:0000256" key="6">
    <source>
        <dbReference type="ARBA" id="ARBA00022723"/>
    </source>
</evidence>
<keyword evidence="4" id="KW-0004">4Fe-4S</keyword>
<dbReference type="GO" id="GO:0046872">
    <property type="term" value="F:metal ion binding"/>
    <property type="evidence" value="ECO:0007669"/>
    <property type="project" value="UniProtKB-KW"/>
</dbReference>
<evidence type="ECO:0000256" key="2">
    <source>
        <dbReference type="ARBA" id="ARBA00001966"/>
    </source>
</evidence>
<dbReference type="Pfam" id="PF04879">
    <property type="entry name" value="Molybdop_Fe4S4"/>
    <property type="match status" value="1"/>
</dbReference>
<protein>
    <submittedName>
        <fullName evidence="12">Nitrate reductase</fullName>
    </submittedName>
</protein>
<dbReference type="GO" id="GO:0042128">
    <property type="term" value="P:nitrate assimilation"/>
    <property type="evidence" value="ECO:0007669"/>
    <property type="project" value="UniProtKB-KW"/>
</dbReference>
<organism evidence="12 13">
    <name type="scientific">Limimaricola cinnabarinus</name>
    <dbReference type="NCBI Taxonomy" id="1125964"/>
    <lineage>
        <taxon>Bacteria</taxon>
        <taxon>Pseudomonadati</taxon>
        <taxon>Pseudomonadota</taxon>
        <taxon>Alphaproteobacteria</taxon>
        <taxon>Rhodobacterales</taxon>
        <taxon>Paracoccaceae</taxon>
        <taxon>Limimaricola</taxon>
    </lineage>
</organism>
<dbReference type="InterPro" id="IPR041854">
    <property type="entry name" value="BFD-like_2Fe2S-bd_dom_sf"/>
</dbReference>
<dbReference type="Gene3D" id="1.10.10.1100">
    <property type="entry name" value="BFD-like [2Fe-2S]-binding domain"/>
    <property type="match status" value="1"/>
</dbReference>
<keyword evidence="8" id="KW-0408">Iron</keyword>
<dbReference type="GO" id="GO:0016491">
    <property type="term" value="F:oxidoreductase activity"/>
    <property type="evidence" value="ECO:0007669"/>
    <property type="project" value="UniProtKB-KW"/>
</dbReference>
<dbReference type="GO" id="GO:1990204">
    <property type="term" value="C:oxidoreductase complex"/>
    <property type="evidence" value="ECO:0007669"/>
    <property type="project" value="UniProtKB-ARBA"/>
</dbReference>
<proteinExistence type="inferred from homology"/>
<dbReference type="Proteomes" id="UP000221860">
    <property type="component" value="Unassembled WGS sequence"/>
</dbReference>
<dbReference type="InterPro" id="IPR006963">
    <property type="entry name" value="Mopterin_OxRdtase_4Fe-4S_dom"/>
</dbReference>
<dbReference type="InterPro" id="IPR050123">
    <property type="entry name" value="Prok_molybdopt-oxidoreductase"/>
</dbReference>
<dbReference type="InterPro" id="IPR006657">
    <property type="entry name" value="MoPterin_dinucl-bd_dom"/>
</dbReference>
<dbReference type="SUPFAM" id="SSF50692">
    <property type="entry name" value="ADC-like"/>
    <property type="match status" value="1"/>
</dbReference>
<dbReference type="InterPro" id="IPR006656">
    <property type="entry name" value="Mopterin_OxRdtase"/>
</dbReference>
<evidence type="ECO:0000256" key="9">
    <source>
        <dbReference type="ARBA" id="ARBA00023014"/>
    </source>
</evidence>
<dbReference type="InterPro" id="IPR027467">
    <property type="entry name" value="MopterinOxRdtase_cofactor_BS"/>
</dbReference>
<dbReference type="RefSeq" id="WP_099277870.1">
    <property type="nucleotide sequence ID" value="NZ_KZ304964.1"/>
</dbReference>
<keyword evidence="7" id="KW-0560">Oxidoreductase</keyword>
<evidence type="ECO:0000313" key="13">
    <source>
        <dbReference type="Proteomes" id="UP000221860"/>
    </source>
</evidence>
<dbReference type="InterPro" id="IPR007419">
    <property type="entry name" value="BFD-like_2Fe2S-bd_dom"/>
</dbReference>
<comment type="cofactor">
    <cofactor evidence="2">
        <name>[4Fe-4S] cluster</name>
        <dbReference type="ChEBI" id="CHEBI:49883"/>
    </cofactor>
</comment>
<keyword evidence="9" id="KW-0411">Iron-sulfur</keyword>
<dbReference type="GO" id="GO:0045333">
    <property type="term" value="P:cellular respiration"/>
    <property type="evidence" value="ECO:0007669"/>
    <property type="project" value="UniProtKB-ARBA"/>
</dbReference>
<dbReference type="EMBL" id="NQWH01000021">
    <property type="protein sequence ID" value="PHP27096.1"/>
    <property type="molecule type" value="Genomic_DNA"/>
</dbReference>
<dbReference type="GO" id="GO:0051539">
    <property type="term" value="F:4 iron, 4 sulfur cluster binding"/>
    <property type="evidence" value="ECO:0007669"/>
    <property type="project" value="UniProtKB-KW"/>
</dbReference>
<evidence type="ECO:0000256" key="4">
    <source>
        <dbReference type="ARBA" id="ARBA00022485"/>
    </source>
</evidence>
<sequence length="880" mass="92874">MSGAQRSAQPGEIRTTCAYCGVGCGVLARPDGQGGVAVRGDPDHPANRGRLCSKGAALGETVGFEDRLLHPVVDGARAGWDEALQQVADRFRQTIAEHGPDSAAFYVSGQMTTEDYYVANKLMKGFIGSANIDTNSRLCMASTVAGHKRAFGTDTVPGIYEDLELADLVVLTGSNLAWCHPVLYQRLAAARATRGTKVVLIDPRRTASCDIADLHLPLAPGSDVALFNALLAEIDRRGARDARFARHLDGMSEALAAAHADDPAATGLDPARIAEFCAMWIATEKVVTVFSQGVNQSSSGTDKVNAILNCHLATGRIGRPGMGPFSVTGQPNAMGGREVGGLANALACHLDIENAAHRDAVRAFWNAPAMPGRAGLKAVDMFRAVERGDIKALWIICTNPAVSMPEADRVRAAIAGCDVVVVSDVTARTDTARLAHVLLPAAGWGERDGTVTNSDRTISRQRAFMAPPGEARPDWAILAEVGRRMGWAEAFSWNGPAAVLREHAALSGVAARFGLDFDITGLANISDVGYATMTPRRWPQGATAQGGRFFGHGRFYTPSGRGRMVPVAARPPMVALTPERPFRLNTGRVRDQWHTMTRSGRSARLSRHIAEPFLEIHPDDAACAGLAPAALAEVTGPGGRAVLRVLVTDRVRRGEVFAPMHWSGETAPTGRIDALVAAATDPVSGQPESKATAVAVAPWRATWFGFAVSRAQPEPGCDYWARARGKKGWRLELAGAEAPADWEAEARKLFGLPDARLSRVSDPARGLERLAFHVDGRLEAALLTAPEPVLVARDHLAGLLGEGGGQPLSGRPGADAPDPGPTLCACLNVGVNTILTAIESDRAMSVEAIGAALGAGTSCGSCRPEIAALLAVARQPKAAE</sequence>